<reference evidence="4" key="1">
    <citation type="journal article" date="2021" name="PeerJ">
        <title>Extensive microbial diversity within the chicken gut microbiome revealed by metagenomics and culture.</title>
        <authorList>
            <person name="Gilroy R."/>
            <person name="Ravi A."/>
            <person name="Getino M."/>
            <person name="Pursley I."/>
            <person name="Horton D.L."/>
            <person name="Alikhan N.F."/>
            <person name="Baker D."/>
            <person name="Gharbi K."/>
            <person name="Hall N."/>
            <person name="Watson M."/>
            <person name="Adriaenssens E.M."/>
            <person name="Foster-Nyarko E."/>
            <person name="Jarju S."/>
            <person name="Secka A."/>
            <person name="Antonio M."/>
            <person name="Oren A."/>
            <person name="Chaudhuri R.R."/>
            <person name="La Ragione R."/>
            <person name="Hildebrand F."/>
            <person name="Pallen M.J."/>
        </authorList>
    </citation>
    <scope>NUCLEOTIDE SEQUENCE</scope>
    <source>
        <strain evidence="4">F6-6636</strain>
    </source>
</reference>
<dbReference type="CDD" id="cd09019">
    <property type="entry name" value="galactose_mutarotase_like"/>
    <property type="match status" value="1"/>
</dbReference>
<organism evidence="4 5">
    <name type="scientific">Candidatus Paralactobacillus gallistercoris</name>
    <dbReference type="NCBI Taxonomy" id="2838724"/>
    <lineage>
        <taxon>Bacteria</taxon>
        <taxon>Bacillati</taxon>
        <taxon>Bacillota</taxon>
        <taxon>Bacilli</taxon>
        <taxon>Lactobacillales</taxon>
        <taxon>Lactobacillaceae</taxon>
        <taxon>Lactobacillus</taxon>
    </lineage>
</organism>
<accession>A0A948TJX1</accession>
<dbReference type="InterPro" id="IPR011013">
    <property type="entry name" value="Gal_mutarotase_sf_dom"/>
</dbReference>
<dbReference type="Proteomes" id="UP000777303">
    <property type="component" value="Unassembled WGS sequence"/>
</dbReference>
<evidence type="ECO:0000256" key="1">
    <source>
        <dbReference type="ARBA" id="ARBA00006206"/>
    </source>
</evidence>
<dbReference type="Gene3D" id="2.70.98.10">
    <property type="match status" value="1"/>
</dbReference>
<dbReference type="SUPFAM" id="SSF74650">
    <property type="entry name" value="Galactose mutarotase-like"/>
    <property type="match status" value="1"/>
</dbReference>
<protein>
    <submittedName>
        <fullName evidence="4">Galactose mutarotase</fullName>
    </submittedName>
</protein>
<comment type="caution">
    <text evidence="4">The sequence shown here is derived from an EMBL/GenBank/DDBJ whole genome shotgun (WGS) entry which is preliminary data.</text>
</comment>
<dbReference type="GO" id="GO:0004034">
    <property type="term" value="F:aldose 1-epimerase activity"/>
    <property type="evidence" value="ECO:0007669"/>
    <property type="project" value="TreeGrafter"/>
</dbReference>
<dbReference type="GO" id="GO:0006006">
    <property type="term" value="P:glucose metabolic process"/>
    <property type="evidence" value="ECO:0007669"/>
    <property type="project" value="TreeGrafter"/>
</dbReference>
<evidence type="ECO:0000313" key="4">
    <source>
        <dbReference type="EMBL" id="MBU3851990.1"/>
    </source>
</evidence>
<dbReference type="Pfam" id="PF01263">
    <property type="entry name" value="Aldose_epim"/>
    <property type="match status" value="1"/>
</dbReference>
<dbReference type="InterPro" id="IPR047215">
    <property type="entry name" value="Galactose_mutarotase-like"/>
</dbReference>
<evidence type="ECO:0000256" key="2">
    <source>
        <dbReference type="ARBA" id="ARBA00023235"/>
    </source>
</evidence>
<dbReference type="EMBL" id="JAHLFS010000058">
    <property type="protein sequence ID" value="MBU3851990.1"/>
    <property type="molecule type" value="Genomic_DNA"/>
</dbReference>
<dbReference type="AlphaFoldDB" id="A0A948TJX1"/>
<dbReference type="InterPro" id="IPR014718">
    <property type="entry name" value="GH-type_carb-bd"/>
</dbReference>
<evidence type="ECO:0000313" key="5">
    <source>
        <dbReference type="Proteomes" id="UP000777303"/>
    </source>
</evidence>
<evidence type="ECO:0000256" key="3">
    <source>
        <dbReference type="ARBA" id="ARBA00023277"/>
    </source>
</evidence>
<sequence length="338" mass="37704">MKLDENVVANIGGHEIKQFTLINDHQTRVDVLSWGATLQHFEVNEDGHLQPLIVSYPTVAEYVSDHWKLCKAVGPVAGRIAGATFTLAGHHYHLQPNEKGNLLHSGTYGFSNINWEGHIGIDDDTAKVVLHHHFNPHDDGFPGHVAVTMTYSLDNANRLTITWQAQSDATTLFNPTVHTYFNINNPANLNGQFLQINSQYRTALRDDKVPTGVLTDVAATPFDFRQKVALPTALQRLHAQTSQIPFDDAFQVTSNLTQPIAILSTAKRRVKIFSDRNGLVMFTANPLSASAQMQHHFNAVALEAQTLPDAIHHDGFGNIVLPAHHQYQCEIIYQYERI</sequence>
<comment type="similarity">
    <text evidence="1">Belongs to the aldose epimerase family.</text>
</comment>
<proteinExistence type="inferred from homology"/>
<name>A0A948TJX1_9LACO</name>
<dbReference type="GO" id="GO:0005737">
    <property type="term" value="C:cytoplasm"/>
    <property type="evidence" value="ECO:0007669"/>
    <property type="project" value="TreeGrafter"/>
</dbReference>
<dbReference type="GO" id="GO:0033499">
    <property type="term" value="P:galactose catabolic process via UDP-galactose, Leloir pathway"/>
    <property type="evidence" value="ECO:0007669"/>
    <property type="project" value="TreeGrafter"/>
</dbReference>
<dbReference type="InterPro" id="IPR008183">
    <property type="entry name" value="Aldose_1/G6P_1-epimerase"/>
</dbReference>
<reference evidence="4" key="2">
    <citation type="submission" date="2021-04" db="EMBL/GenBank/DDBJ databases">
        <authorList>
            <person name="Gilroy R."/>
        </authorList>
    </citation>
    <scope>NUCLEOTIDE SEQUENCE</scope>
    <source>
        <strain evidence="4">F6-6636</strain>
    </source>
</reference>
<keyword evidence="3" id="KW-0119">Carbohydrate metabolism</keyword>
<keyword evidence="2" id="KW-0413">Isomerase</keyword>
<gene>
    <name evidence="4" type="ORF">H9901_04755</name>
</gene>
<dbReference type="PANTHER" id="PTHR10091:SF0">
    <property type="entry name" value="GALACTOSE MUTAROTASE"/>
    <property type="match status" value="1"/>
</dbReference>
<dbReference type="GO" id="GO:0030246">
    <property type="term" value="F:carbohydrate binding"/>
    <property type="evidence" value="ECO:0007669"/>
    <property type="project" value="InterPro"/>
</dbReference>
<dbReference type="PANTHER" id="PTHR10091">
    <property type="entry name" value="ALDOSE-1-EPIMERASE"/>
    <property type="match status" value="1"/>
</dbReference>